<keyword evidence="1" id="KW-0732">Signal</keyword>
<sequence>MTRTGKSLRVSPGRGVAGLLAVALALAGASGTAYAGSAEVLAAKGEQVIACDETGFWDAVKLRGRNIKGRSQTAPLKRLDDGAGCHSFVGVWWNGTVTLTWVKDGSSRRGESTCETSADPDGPNWQACFYEPRLSAR</sequence>
<accession>A0ABV3BCA7</accession>
<dbReference type="EMBL" id="JBEYXT010000446">
    <property type="protein sequence ID" value="MEU6807088.1"/>
    <property type="molecule type" value="Genomic_DNA"/>
</dbReference>
<comment type="caution">
    <text evidence="2">The sequence shown here is derived from an EMBL/GenBank/DDBJ whole genome shotgun (WGS) entry which is preliminary data.</text>
</comment>
<name>A0ABV3BCA7_9ACTN</name>
<feature type="signal peptide" evidence="1">
    <location>
        <begin position="1"/>
        <end position="35"/>
    </location>
</feature>
<evidence type="ECO:0000313" key="2">
    <source>
        <dbReference type="EMBL" id="MEU6807088.1"/>
    </source>
</evidence>
<evidence type="ECO:0000256" key="1">
    <source>
        <dbReference type="SAM" id="SignalP"/>
    </source>
</evidence>
<protein>
    <recommendedName>
        <fullName evidence="4">Secreted protein</fullName>
    </recommendedName>
</protein>
<organism evidence="2 3">
    <name type="scientific">Streptomyces neyagawaensis</name>
    <dbReference type="NCBI Taxonomy" id="42238"/>
    <lineage>
        <taxon>Bacteria</taxon>
        <taxon>Bacillati</taxon>
        <taxon>Actinomycetota</taxon>
        <taxon>Actinomycetes</taxon>
        <taxon>Kitasatosporales</taxon>
        <taxon>Streptomycetaceae</taxon>
        <taxon>Streptomyces</taxon>
    </lineage>
</organism>
<evidence type="ECO:0000313" key="3">
    <source>
        <dbReference type="Proteomes" id="UP001551189"/>
    </source>
</evidence>
<feature type="chain" id="PRO_5047262038" description="Secreted protein" evidence="1">
    <location>
        <begin position="36"/>
        <end position="137"/>
    </location>
</feature>
<evidence type="ECO:0008006" key="4">
    <source>
        <dbReference type="Google" id="ProtNLM"/>
    </source>
</evidence>
<proteinExistence type="predicted"/>
<gene>
    <name evidence="2" type="ORF">ABZ931_39950</name>
</gene>
<dbReference type="Proteomes" id="UP001551189">
    <property type="component" value="Unassembled WGS sequence"/>
</dbReference>
<keyword evidence="3" id="KW-1185">Reference proteome</keyword>
<reference evidence="2 3" key="1">
    <citation type="submission" date="2024-06" db="EMBL/GenBank/DDBJ databases">
        <title>The Natural Products Discovery Center: Release of the First 8490 Sequenced Strains for Exploring Actinobacteria Biosynthetic Diversity.</title>
        <authorList>
            <person name="Kalkreuter E."/>
            <person name="Kautsar S.A."/>
            <person name="Yang D."/>
            <person name="Bader C.D."/>
            <person name="Teijaro C.N."/>
            <person name="Fluegel L."/>
            <person name="Davis C.M."/>
            <person name="Simpson J.R."/>
            <person name="Lauterbach L."/>
            <person name="Steele A.D."/>
            <person name="Gui C."/>
            <person name="Meng S."/>
            <person name="Li G."/>
            <person name="Viehrig K."/>
            <person name="Ye F."/>
            <person name="Su P."/>
            <person name="Kiefer A.F."/>
            <person name="Nichols A."/>
            <person name="Cepeda A.J."/>
            <person name="Yan W."/>
            <person name="Fan B."/>
            <person name="Jiang Y."/>
            <person name="Adhikari A."/>
            <person name="Zheng C.-J."/>
            <person name="Schuster L."/>
            <person name="Cowan T.M."/>
            <person name="Smanski M.J."/>
            <person name="Chevrette M.G."/>
            <person name="De Carvalho L.P.S."/>
            <person name="Shen B."/>
        </authorList>
    </citation>
    <scope>NUCLEOTIDE SEQUENCE [LARGE SCALE GENOMIC DNA]</scope>
    <source>
        <strain evidence="2 3">NPDC046851</strain>
    </source>
</reference>
<dbReference type="RefSeq" id="WP_359703184.1">
    <property type="nucleotide sequence ID" value="NZ_JBEYXT010000446.1"/>
</dbReference>